<keyword evidence="2 12" id="KW-1003">Cell membrane</keyword>
<dbReference type="AlphaFoldDB" id="A0A0P1ICA3"/>
<gene>
    <name evidence="12" type="primary">fluC</name>
    <name evidence="12" type="synonym">crcB</name>
    <name evidence="13" type="ORF">PH7735_02816</name>
</gene>
<dbReference type="NCBIfam" id="NF010805">
    <property type="entry name" value="PRK14209.1"/>
    <property type="match status" value="1"/>
</dbReference>
<evidence type="ECO:0000256" key="10">
    <source>
        <dbReference type="ARBA" id="ARBA00035120"/>
    </source>
</evidence>
<dbReference type="GO" id="GO:0062054">
    <property type="term" value="F:fluoride channel activity"/>
    <property type="evidence" value="ECO:0007669"/>
    <property type="project" value="UniProtKB-UniRule"/>
</dbReference>
<evidence type="ECO:0000256" key="5">
    <source>
        <dbReference type="ARBA" id="ARBA00022989"/>
    </source>
</evidence>
<feature type="binding site" evidence="12">
    <location>
        <position position="97"/>
    </location>
    <ligand>
        <name>Na(+)</name>
        <dbReference type="ChEBI" id="CHEBI:29101"/>
        <note>structural</note>
    </ligand>
</feature>
<name>A0A0P1ICA3_9RHOB</name>
<evidence type="ECO:0000256" key="11">
    <source>
        <dbReference type="ARBA" id="ARBA00035585"/>
    </source>
</evidence>
<evidence type="ECO:0000256" key="3">
    <source>
        <dbReference type="ARBA" id="ARBA00022519"/>
    </source>
</evidence>
<comment type="function">
    <text evidence="12">Fluoride-specific ion channel. Important for reducing fluoride concentration in the cell, thus reducing its toxicity.</text>
</comment>
<comment type="catalytic activity">
    <reaction evidence="11">
        <text>fluoride(in) = fluoride(out)</text>
        <dbReference type="Rhea" id="RHEA:76159"/>
        <dbReference type="ChEBI" id="CHEBI:17051"/>
    </reaction>
    <physiologicalReaction direction="left-to-right" evidence="11">
        <dbReference type="Rhea" id="RHEA:76160"/>
    </physiologicalReaction>
</comment>
<dbReference type="PANTHER" id="PTHR28259">
    <property type="entry name" value="FLUORIDE EXPORT PROTEIN 1-RELATED"/>
    <property type="match status" value="1"/>
</dbReference>
<keyword evidence="7 12" id="KW-0406">Ion transport</keyword>
<comment type="subcellular location">
    <subcellularLocation>
        <location evidence="1 12">Cell membrane</location>
        <topology evidence="1 12">Multi-pass membrane protein</topology>
    </subcellularLocation>
</comment>
<feature type="binding site" evidence="12">
    <location>
        <position position="94"/>
    </location>
    <ligand>
        <name>Na(+)</name>
        <dbReference type="ChEBI" id="CHEBI:29101"/>
        <note>structural</note>
    </ligand>
</feature>
<evidence type="ECO:0000256" key="9">
    <source>
        <dbReference type="ARBA" id="ARBA00023303"/>
    </source>
</evidence>
<keyword evidence="4 12" id="KW-0812">Transmembrane</keyword>
<keyword evidence="12" id="KW-0479">Metal-binding</keyword>
<dbReference type="PANTHER" id="PTHR28259:SF1">
    <property type="entry name" value="FLUORIDE EXPORT PROTEIN 1-RELATED"/>
    <property type="match status" value="1"/>
</dbReference>
<sequence length="145" mass="15004">MNKFPAALLDKSKAAGDGRGMLTSLTYVAFGGALGASLRYLVGLGVVRLVGHGFPMAVITVNILGSFLMGVFVVIALQRGLTHLSPLVMTGFLGGFTTFSSFSLEAVNLFEKGQVGAAAAYVLISVIGSVGALMLGMWLTRGIFA</sequence>
<reference evidence="14" key="1">
    <citation type="submission" date="2015-09" db="EMBL/GenBank/DDBJ databases">
        <authorList>
            <person name="Rodrigo-Torres Lidia"/>
            <person name="Arahal R.David."/>
        </authorList>
    </citation>
    <scope>NUCLEOTIDE SEQUENCE [LARGE SCALE GENOMIC DNA]</scope>
    <source>
        <strain evidence="14">CECT 7735</strain>
    </source>
</reference>
<keyword evidence="5 12" id="KW-1133">Transmembrane helix</keyword>
<dbReference type="Proteomes" id="UP000051870">
    <property type="component" value="Unassembled WGS sequence"/>
</dbReference>
<protein>
    <recommendedName>
        <fullName evidence="12">Fluoride-specific ion channel FluC</fullName>
    </recommendedName>
</protein>
<evidence type="ECO:0000256" key="12">
    <source>
        <dbReference type="HAMAP-Rule" id="MF_00454"/>
    </source>
</evidence>
<keyword evidence="14" id="KW-1185">Reference proteome</keyword>
<dbReference type="InterPro" id="IPR003691">
    <property type="entry name" value="FluC"/>
</dbReference>
<organism evidence="13 14">
    <name type="scientific">Shimia thalassica</name>
    <dbReference type="NCBI Taxonomy" id="1715693"/>
    <lineage>
        <taxon>Bacteria</taxon>
        <taxon>Pseudomonadati</taxon>
        <taxon>Pseudomonadota</taxon>
        <taxon>Alphaproteobacteria</taxon>
        <taxon>Rhodobacterales</taxon>
        <taxon>Roseobacteraceae</taxon>
    </lineage>
</organism>
<evidence type="ECO:0000256" key="8">
    <source>
        <dbReference type="ARBA" id="ARBA00023136"/>
    </source>
</evidence>
<evidence type="ECO:0000256" key="4">
    <source>
        <dbReference type="ARBA" id="ARBA00022692"/>
    </source>
</evidence>
<evidence type="ECO:0000313" key="13">
    <source>
        <dbReference type="EMBL" id="CUK04707.1"/>
    </source>
</evidence>
<dbReference type="Pfam" id="PF02537">
    <property type="entry name" value="CRCB"/>
    <property type="match status" value="1"/>
</dbReference>
<evidence type="ECO:0000256" key="7">
    <source>
        <dbReference type="ARBA" id="ARBA00023065"/>
    </source>
</evidence>
<feature type="transmembrane region" description="Helical" evidence="12">
    <location>
        <begin position="84"/>
        <end position="104"/>
    </location>
</feature>
<keyword evidence="12" id="KW-0813">Transport</keyword>
<dbReference type="NCBIfam" id="TIGR00494">
    <property type="entry name" value="crcB"/>
    <property type="match status" value="1"/>
</dbReference>
<comment type="activity regulation">
    <text evidence="12">Na(+) is not transported, but it plays an essential structural role and its presence is essential for fluoride channel function.</text>
</comment>
<dbReference type="HAMAP" id="MF_00454">
    <property type="entry name" value="FluC"/>
    <property type="match status" value="1"/>
</dbReference>
<dbReference type="GO" id="GO:0046872">
    <property type="term" value="F:metal ion binding"/>
    <property type="evidence" value="ECO:0007669"/>
    <property type="project" value="UniProtKB-KW"/>
</dbReference>
<comment type="similarity">
    <text evidence="10 12">Belongs to the fluoride channel Fluc/FEX (TC 1.A.43) family.</text>
</comment>
<feature type="transmembrane region" description="Helical" evidence="12">
    <location>
        <begin position="116"/>
        <end position="139"/>
    </location>
</feature>
<evidence type="ECO:0000256" key="1">
    <source>
        <dbReference type="ARBA" id="ARBA00004651"/>
    </source>
</evidence>
<feature type="transmembrane region" description="Helical" evidence="12">
    <location>
        <begin position="21"/>
        <end position="42"/>
    </location>
</feature>
<evidence type="ECO:0000256" key="6">
    <source>
        <dbReference type="ARBA" id="ARBA00023053"/>
    </source>
</evidence>
<dbReference type="GO" id="GO:0005886">
    <property type="term" value="C:plasma membrane"/>
    <property type="evidence" value="ECO:0007669"/>
    <property type="project" value="UniProtKB-SubCell"/>
</dbReference>
<proteinExistence type="inferred from homology"/>
<keyword evidence="8 12" id="KW-0472">Membrane</keyword>
<keyword evidence="9 12" id="KW-0407">Ion channel</keyword>
<evidence type="ECO:0000313" key="14">
    <source>
        <dbReference type="Proteomes" id="UP000051870"/>
    </source>
</evidence>
<feature type="transmembrane region" description="Helical" evidence="12">
    <location>
        <begin position="54"/>
        <end position="77"/>
    </location>
</feature>
<dbReference type="EMBL" id="CYTW01000003">
    <property type="protein sequence ID" value="CUK04707.1"/>
    <property type="molecule type" value="Genomic_DNA"/>
</dbReference>
<dbReference type="STRING" id="1715693.PH7735_02816"/>
<keyword evidence="3" id="KW-0997">Cell inner membrane</keyword>
<evidence type="ECO:0000256" key="2">
    <source>
        <dbReference type="ARBA" id="ARBA00022475"/>
    </source>
</evidence>
<accession>A0A0P1ICA3</accession>
<dbReference type="GO" id="GO:0140114">
    <property type="term" value="P:cellular detoxification of fluoride"/>
    <property type="evidence" value="ECO:0007669"/>
    <property type="project" value="UniProtKB-UniRule"/>
</dbReference>
<keyword evidence="6 12" id="KW-0915">Sodium</keyword>